<feature type="transmembrane region" description="Helical" evidence="10">
    <location>
        <begin position="6"/>
        <end position="30"/>
    </location>
</feature>
<evidence type="ECO:0000256" key="8">
    <source>
        <dbReference type="ARBA" id="ARBA00023033"/>
    </source>
</evidence>
<keyword evidence="4" id="KW-0349">Heme</keyword>
<gene>
    <name evidence="11" type="ORF">RD792_004989</name>
</gene>
<accession>A0ABR0DIY1</accession>
<keyword evidence="5" id="KW-0479">Metal-binding</keyword>
<reference evidence="11 12" key="1">
    <citation type="journal article" date="2023" name="bioRxiv">
        <title>Genome report: Whole genome sequence and annotation of Penstemon davidsonii.</title>
        <authorList>
            <person name="Ostevik K.L."/>
            <person name="Alabady M."/>
            <person name="Zhang M."/>
            <person name="Rausher M.D."/>
        </authorList>
    </citation>
    <scope>NUCLEOTIDE SEQUENCE [LARGE SCALE GENOMIC DNA]</scope>
    <source>
        <strain evidence="11">DNT005</strain>
        <tissue evidence="11">Whole leaf</tissue>
    </source>
</reference>
<keyword evidence="8" id="KW-0503">Monooxygenase</keyword>
<proteinExistence type="inferred from homology"/>
<protein>
    <submittedName>
        <fullName evidence="11">Uncharacterized protein</fullName>
    </submittedName>
</protein>
<name>A0ABR0DIY1_9LAMI</name>
<evidence type="ECO:0000256" key="2">
    <source>
        <dbReference type="ARBA" id="ARBA00004370"/>
    </source>
</evidence>
<dbReference type="InterPro" id="IPR036396">
    <property type="entry name" value="Cyt_P450_sf"/>
</dbReference>
<keyword evidence="10" id="KW-1133">Transmembrane helix</keyword>
<sequence>MMDGKWASAAAAAGAVVILLLLVASFLYLLHKKLLPPGPIGLPIFGHFHLLGNSPHLDLYKLAQKHGSIMYMRFGFVPTIVVSSPSAAELVLKTHDLVFANRPHNEAANTSVTSREALFSADMVRTGVTCENSAPSSC</sequence>
<dbReference type="Gene3D" id="1.10.630.10">
    <property type="entry name" value="Cytochrome P450"/>
    <property type="match status" value="1"/>
</dbReference>
<dbReference type="SUPFAM" id="SSF48264">
    <property type="entry name" value="Cytochrome P450"/>
    <property type="match status" value="1"/>
</dbReference>
<dbReference type="InterPro" id="IPR001128">
    <property type="entry name" value="Cyt_P450"/>
</dbReference>
<keyword evidence="12" id="KW-1185">Reference proteome</keyword>
<keyword evidence="7" id="KW-0408">Iron</keyword>
<evidence type="ECO:0000256" key="9">
    <source>
        <dbReference type="ARBA" id="ARBA00023136"/>
    </source>
</evidence>
<keyword evidence="10" id="KW-0812">Transmembrane</keyword>
<keyword evidence="6" id="KW-0560">Oxidoreductase</keyword>
<dbReference type="Proteomes" id="UP001291926">
    <property type="component" value="Unassembled WGS sequence"/>
</dbReference>
<evidence type="ECO:0000256" key="4">
    <source>
        <dbReference type="ARBA" id="ARBA00022617"/>
    </source>
</evidence>
<comment type="subcellular location">
    <subcellularLocation>
        <location evidence="2">Membrane</location>
    </subcellularLocation>
</comment>
<organism evidence="11 12">
    <name type="scientific">Penstemon davidsonii</name>
    <dbReference type="NCBI Taxonomy" id="160366"/>
    <lineage>
        <taxon>Eukaryota</taxon>
        <taxon>Viridiplantae</taxon>
        <taxon>Streptophyta</taxon>
        <taxon>Embryophyta</taxon>
        <taxon>Tracheophyta</taxon>
        <taxon>Spermatophyta</taxon>
        <taxon>Magnoliopsida</taxon>
        <taxon>eudicotyledons</taxon>
        <taxon>Gunneridae</taxon>
        <taxon>Pentapetalae</taxon>
        <taxon>asterids</taxon>
        <taxon>lamiids</taxon>
        <taxon>Lamiales</taxon>
        <taxon>Plantaginaceae</taxon>
        <taxon>Cheloneae</taxon>
        <taxon>Penstemon</taxon>
    </lineage>
</organism>
<evidence type="ECO:0000313" key="11">
    <source>
        <dbReference type="EMBL" id="KAK4489195.1"/>
    </source>
</evidence>
<evidence type="ECO:0000256" key="10">
    <source>
        <dbReference type="SAM" id="Phobius"/>
    </source>
</evidence>
<dbReference type="PANTHER" id="PTHR47943:SF2">
    <property type="entry name" value="CYTOCHROME P450"/>
    <property type="match status" value="1"/>
</dbReference>
<evidence type="ECO:0000256" key="5">
    <source>
        <dbReference type="ARBA" id="ARBA00022723"/>
    </source>
</evidence>
<comment type="caution">
    <text evidence="11">The sequence shown here is derived from an EMBL/GenBank/DDBJ whole genome shotgun (WGS) entry which is preliminary data.</text>
</comment>
<comment type="cofactor">
    <cofactor evidence="1">
        <name>heme</name>
        <dbReference type="ChEBI" id="CHEBI:30413"/>
    </cofactor>
</comment>
<evidence type="ECO:0000313" key="12">
    <source>
        <dbReference type="Proteomes" id="UP001291926"/>
    </source>
</evidence>
<dbReference type="EMBL" id="JAYDYQ010001088">
    <property type="protein sequence ID" value="KAK4489195.1"/>
    <property type="molecule type" value="Genomic_DNA"/>
</dbReference>
<keyword evidence="9 10" id="KW-0472">Membrane</keyword>
<evidence type="ECO:0000256" key="3">
    <source>
        <dbReference type="ARBA" id="ARBA00010617"/>
    </source>
</evidence>
<comment type="similarity">
    <text evidence="3">Belongs to the cytochrome P450 family.</text>
</comment>
<evidence type="ECO:0000256" key="7">
    <source>
        <dbReference type="ARBA" id="ARBA00023004"/>
    </source>
</evidence>
<dbReference type="Pfam" id="PF00067">
    <property type="entry name" value="p450"/>
    <property type="match status" value="1"/>
</dbReference>
<evidence type="ECO:0000256" key="6">
    <source>
        <dbReference type="ARBA" id="ARBA00023002"/>
    </source>
</evidence>
<evidence type="ECO:0000256" key="1">
    <source>
        <dbReference type="ARBA" id="ARBA00001971"/>
    </source>
</evidence>
<dbReference type="PANTHER" id="PTHR47943">
    <property type="entry name" value="CYTOCHROME P450 93A3-LIKE"/>
    <property type="match status" value="1"/>
</dbReference>